<dbReference type="SUPFAM" id="SSF51735">
    <property type="entry name" value="NAD(P)-binding Rossmann-fold domains"/>
    <property type="match status" value="1"/>
</dbReference>
<dbReference type="InterPro" id="IPR036291">
    <property type="entry name" value="NAD(P)-bd_dom_sf"/>
</dbReference>
<feature type="transmembrane region" description="Helical" evidence="2">
    <location>
        <begin position="221"/>
        <end position="242"/>
    </location>
</feature>
<dbReference type="AlphaFoldDB" id="A0AAN9A3M9"/>
<proteinExistence type="predicted"/>
<dbReference type="GO" id="GO:0005886">
    <property type="term" value="C:plasma membrane"/>
    <property type="evidence" value="ECO:0007669"/>
    <property type="project" value="TreeGrafter"/>
</dbReference>
<dbReference type="Proteomes" id="UP001381693">
    <property type="component" value="Unassembled WGS sequence"/>
</dbReference>
<keyword evidence="2" id="KW-0812">Transmembrane</keyword>
<comment type="caution">
    <text evidence="4">The sequence shown here is derived from an EMBL/GenBank/DDBJ whole genome shotgun (WGS) entry which is preliminary data.</text>
</comment>
<feature type="transmembrane region" description="Helical" evidence="2">
    <location>
        <begin position="262"/>
        <end position="290"/>
    </location>
</feature>
<feature type="transmembrane region" description="Helical" evidence="2">
    <location>
        <begin position="385"/>
        <end position="407"/>
    </location>
</feature>
<dbReference type="EMBL" id="JAXCGZ010012054">
    <property type="protein sequence ID" value="KAK7073823.1"/>
    <property type="molecule type" value="Genomic_DNA"/>
</dbReference>
<dbReference type="InterPro" id="IPR028939">
    <property type="entry name" value="P5C_Rdtase_cat_N"/>
</dbReference>
<dbReference type="GO" id="GO:0008823">
    <property type="term" value="F:cupric reductase (NADH) activity"/>
    <property type="evidence" value="ECO:0007669"/>
    <property type="project" value="TreeGrafter"/>
</dbReference>
<keyword evidence="5" id="KW-1185">Reference proteome</keyword>
<feature type="transmembrane region" description="Helical" evidence="2">
    <location>
        <begin position="317"/>
        <end position="341"/>
    </location>
</feature>
<organism evidence="4 5">
    <name type="scientific">Halocaridina rubra</name>
    <name type="common">Hawaiian red shrimp</name>
    <dbReference type="NCBI Taxonomy" id="373956"/>
    <lineage>
        <taxon>Eukaryota</taxon>
        <taxon>Metazoa</taxon>
        <taxon>Ecdysozoa</taxon>
        <taxon>Arthropoda</taxon>
        <taxon>Crustacea</taxon>
        <taxon>Multicrustacea</taxon>
        <taxon>Malacostraca</taxon>
        <taxon>Eumalacostraca</taxon>
        <taxon>Eucarida</taxon>
        <taxon>Decapoda</taxon>
        <taxon>Pleocyemata</taxon>
        <taxon>Caridea</taxon>
        <taxon>Atyoidea</taxon>
        <taxon>Atyidae</taxon>
        <taxon>Halocaridina</taxon>
    </lineage>
</organism>
<gene>
    <name evidence="4" type="ORF">SK128_019208</name>
</gene>
<dbReference type="Pfam" id="PF03807">
    <property type="entry name" value="F420_oxidored"/>
    <property type="match status" value="1"/>
</dbReference>
<dbReference type="GO" id="GO:0052851">
    <property type="term" value="F:ferric-chelate reductase (NADPH) activity"/>
    <property type="evidence" value="ECO:0007669"/>
    <property type="project" value="TreeGrafter"/>
</dbReference>
<reference evidence="4 5" key="1">
    <citation type="submission" date="2023-11" db="EMBL/GenBank/DDBJ databases">
        <title>Halocaridina rubra genome assembly.</title>
        <authorList>
            <person name="Smith C."/>
        </authorList>
    </citation>
    <scope>NUCLEOTIDE SEQUENCE [LARGE SCALE GENOMIC DNA]</scope>
    <source>
        <strain evidence="4">EP-1</strain>
        <tissue evidence="4">Whole</tissue>
    </source>
</reference>
<keyword evidence="2" id="KW-0472">Membrane</keyword>
<dbReference type="PANTHER" id="PTHR14239:SF0">
    <property type="entry name" value="F420-DEPENDENT NADP REDUCTASE"/>
    <property type="match status" value="1"/>
</dbReference>
<dbReference type="InterPro" id="IPR051267">
    <property type="entry name" value="STEAP_metalloreductase"/>
</dbReference>
<dbReference type="GO" id="GO:0005768">
    <property type="term" value="C:endosome"/>
    <property type="evidence" value="ECO:0007669"/>
    <property type="project" value="TreeGrafter"/>
</dbReference>
<evidence type="ECO:0000256" key="2">
    <source>
        <dbReference type="SAM" id="Phobius"/>
    </source>
</evidence>
<dbReference type="PANTHER" id="PTHR14239">
    <property type="entry name" value="DUDULIN-RELATED"/>
    <property type="match status" value="1"/>
</dbReference>
<name>A0AAN9A3M9_HALRR</name>
<keyword evidence="2" id="KW-1133">Transmembrane helix</keyword>
<keyword evidence="1" id="KW-0560">Oxidoreductase</keyword>
<accession>A0AAN9A3M9</accession>
<dbReference type="Gene3D" id="3.40.50.720">
    <property type="entry name" value="NAD(P)-binding Rossmann-like Domain"/>
    <property type="match status" value="1"/>
</dbReference>
<evidence type="ECO:0000313" key="4">
    <source>
        <dbReference type="EMBL" id="KAK7073823.1"/>
    </source>
</evidence>
<evidence type="ECO:0000256" key="1">
    <source>
        <dbReference type="ARBA" id="ARBA00023002"/>
    </source>
</evidence>
<dbReference type="GO" id="GO:0015677">
    <property type="term" value="P:copper ion import"/>
    <property type="evidence" value="ECO:0007669"/>
    <property type="project" value="TreeGrafter"/>
</dbReference>
<evidence type="ECO:0000313" key="5">
    <source>
        <dbReference type="Proteomes" id="UP001381693"/>
    </source>
</evidence>
<evidence type="ECO:0000259" key="3">
    <source>
        <dbReference type="Pfam" id="PF03807"/>
    </source>
</evidence>
<feature type="transmembrane region" description="Helical" evidence="2">
    <location>
        <begin position="361"/>
        <end position="378"/>
    </location>
</feature>
<feature type="domain" description="Pyrroline-5-carboxylate reductase catalytic N-terminal" evidence="3">
    <location>
        <begin position="36"/>
        <end position="123"/>
    </location>
</feature>
<sequence length="437" mass="48933">MEIHDAIATISIDSLNSTRKQSDVLYPEEENSNRTVVLIGSGDMTMGLAINLLRAKYRPVIASRNPERARVRLKNMMNLTVNIATISEAVTMSNIIIVAIPSDYHHTLPGDSLRDKILIDISNRSPSAPSGGPSLAEHLQALFPESHVVKAFNTVSSYALSHGVIQGSKEVPICGDKEWTRNCVATMVRDMGFSTVDKGTLKNARAVEDIPLSFFPEWRSAFIICISIFFMNWILYLFWFQLCPNFESHDKWDWSVFTLLPLINTHVCISLTAAWLLLLTYMPGAFAAYLQLYRGTKYSQFPNWLDKWMKCRKQLGLLALLLGGDSCPILLAMLAILGVTSLPSVSSQLTWREFSFMHRKLGWISVFFLGLHGGLDNWGRLLDKLACVVIPGGSHIFVVLCMFTILLKIPLLLPCVDSHLTKIRNGYERNPPTMSPA</sequence>
<protein>
    <recommendedName>
        <fullName evidence="3">Pyrroline-5-carboxylate reductase catalytic N-terminal domain-containing protein</fullName>
    </recommendedName>
</protein>